<evidence type="ECO:0000313" key="2">
    <source>
        <dbReference type="EMBL" id="CAB4618566.1"/>
    </source>
</evidence>
<dbReference type="SUPFAM" id="SSF55166">
    <property type="entry name" value="Hedgehog/DD-peptidase"/>
    <property type="match status" value="1"/>
</dbReference>
<protein>
    <submittedName>
        <fullName evidence="2">Unannotated protein</fullName>
    </submittedName>
</protein>
<dbReference type="GO" id="GO:0008233">
    <property type="term" value="F:peptidase activity"/>
    <property type="evidence" value="ECO:0007669"/>
    <property type="project" value="InterPro"/>
</dbReference>
<dbReference type="PANTHER" id="PTHR34385">
    <property type="entry name" value="D-ALANYL-D-ALANINE CARBOXYPEPTIDASE"/>
    <property type="match status" value="1"/>
</dbReference>
<dbReference type="AlphaFoldDB" id="A0A6J6HZY5"/>
<accession>A0A6J6HZY5</accession>
<sequence>MPYEINKASSLQVVVNKKRPLNPIDYLPRGKVQIGYVWVAKPAAEAYNALKSAVSAQKLGTLCINSGYRSYASQSVIHAMKVSQLGKTAGEKLAARPGYSEHQTGLAIDISTTALGCRIGSFGASKASVWIAKNAWQYGFIVRYPSDAKTKITGYVWEPWHLRYVGVELATDMKSKSITTLEEYFGLPAAPKY</sequence>
<evidence type="ECO:0000259" key="1">
    <source>
        <dbReference type="Pfam" id="PF02557"/>
    </source>
</evidence>
<reference evidence="2" key="1">
    <citation type="submission" date="2020-05" db="EMBL/GenBank/DDBJ databases">
        <authorList>
            <person name="Chiriac C."/>
            <person name="Salcher M."/>
            <person name="Ghai R."/>
            <person name="Kavagutti S V."/>
        </authorList>
    </citation>
    <scope>NUCLEOTIDE SEQUENCE</scope>
</reference>
<dbReference type="Gene3D" id="3.30.1380.10">
    <property type="match status" value="1"/>
</dbReference>
<proteinExistence type="predicted"/>
<dbReference type="InterPro" id="IPR058193">
    <property type="entry name" value="VanY/YodJ_core_dom"/>
</dbReference>
<dbReference type="InterPro" id="IPR003709">
    <property type="entry name" value="VanY-like_core_dom"/>
</dbReference>
<name>A0A6J6HZY5_9ZZZZ</name>
<feature type="domain" description="D-alanyl-D-alanine carboxypeptidase-like core" evidence="1">
    <location>
        <begin position="39"/>
        <end position="166"/>
    </location>
</feature>
<dbReference type="EMBL" id="CAEZVD010000021">
    <property type="protein sequence ID" value="CAB4618566.1"/>
    <property type="molecule type" value="Genomic_DNA"/>
</dbReference>
<dbReference type="GO" id="GO:0006508">
    <property type="term" value="P:proteolysis"/>
    <property type="evidence" value="ECO:0007669"/>
    <property type="project" value="InterPro"/>
</dbReference>
<dbReference type="CDD" id="cd14852">
    <property type="entry name" value="LD-carboxypeptidase"/>
    <property type="match status" value="1"/>
</dbReference>
<dbReference type="InterPro" id="IPR009045">
    <property type="entry name" value="Zn_M74/Hedgehog-like"/>
</dbReference>
<dbReference type="PANTHER" id="PTHR34385:SF1">
    <property type="entry name" value="PEPTIDOGLYCAN L-ALANYL-D-GLUTAMATE ENDOPEPTIDASE CWLK"/>
    <property type="match status" value="1"/>
</dbReference>
<dbReference type="Pfam" id="PF02557">
    <property type="entry name" value="VanY"/>
    <property type="match status" value="1"/>
</dbReference>
<gene>
    <name evidence="2" type="ORF">UFOPK1909_00379</name>
</gene>
<organism evidence="2">
    <name type="scientific">freshwater metagenome</name>
    <dbReference type="NCBI Taxonomy" id="449393"/>
    <lineage>
        <taxon>unclassified sequences</taxon>
        <taxon>metagenomes</taxon>
        <taxon>ecological metagenomes</taxon>
    </lineage>
</organism>
<dbReference type="InterPro" id="IPR052179">
    <property type="entry name" value="DD-CPase-like"/>
</dbReference>